<sequence>MSAPSNFPFLEDDSEVWFRDVIENHLEEARQRALSLTEDAREDDRGCLVTDTEKPRKVRFRGRQVDAYRFIYCVLNQAIASRDHVIRHRCHNRLCINPDHLEIGSQADNKRDDWANWAYGVDPDLL</sequence>
<dbReference type="EMBL" id="FNEB01000020">
    <property type="protein sequence ID" value="SDJ39010.1"/>
    <property type="molecule type" value="Genomic_DNA"/>
</dbReference>
<dbReference type="RefSeq" id="WP_090030668.1">
    <property type="nucleotide sequence ID" value="NZ_FNEB01000020.1"/>
</dbReference>
<reference evidence="2 3" key="1">
    <citation type="submission" date="2016-10" db="EMBL/GenBank/DDBJ databases">
        <authorList>
            <person name="de Groot N.N."/>
        </authorList>
    </citation>
    <scope>NUCLEOTIDE SEQUENCE [LARGE SCALE GENOMIC DNA]</scope>
    <source>
        <strain evidence="2 3">DSM 28010</strain>
    </source>
</reference>
<feature type="domain" description="Zinc-binding loop region of homing endonuclease" evidence="1">
    <location>
        <begin position="83"/>
        <end position="111"/>
    </location>
</feature>
<keyword evidence="2" id="KW-0540">Nuclease</keyword>
<dbReference type="Gene3D" id="3.90.75.10">
    <property type="entry name" value="Homing Intron 3 (I-ppo) Encoded Endonuclease, Chain A"/>
    <property type="match status" value="1"/>
</dbReference>
<dbReference type="OrthoDB" id="7728307at2"/>
<dbReference type="InterPro" id="IPR044930">
    <property type="entry name" value="Homing_endonuclease_His-Me"/>
</dbReference>
<keyword evidence="3" id="KW-1185">Reference proteome</keyword>
<accession>A0A1G8TEA0</accession>
<dbReference type="AlphaFoldDB" id="A0A1G8TEA0"/>
<keyword evidence="2" id="KW-0378">Hydrolase</keyword>
<dbReference type="GO" id="GO:0004519">
    <property type="term" value="F:endonuclease activity"/>
    <property type="evidence" value="ECO:0007669"/>
    <property type="project" value="UniProtKB-KW"/>
</dbReference>
<keyword evidence="2" id="KW-0255">Endonuclease</keyword>
<dbReference type="Proteomes" id="UP000199340">
    <property type="component" value="Unassembled WGS sequence"/>
</dbReference>
<dbReference type="Pfam" id="PF05551">
    <property type="entry name" value="zf-His_Me_endon"/>
    <property type="match status" value="1"/>
</dbReference>
<protein>
    <submittedName>
        <fullName evidence="2">HNH endonuclease</fullName>
    </submittedName>
</protein>
<gene>
    <name evidence="2" type="ORF">SAMN05421850_1202</name>
</gene>
<dbReference type="InterPro" id="IPR008704">
    <property type="entry name" value="Endonuclease_Zinc-binding_loop"/>
</dbReference>
<name>A0A1G8TEA0_9RHOB</name>
<evidence type="ECO:0000313" key="3">
    <source>
        <dbReference type="Proteomes" id="UP000199340"/>
    </source>
</evidence>
<dbReference type="InterPro" id="IPR044925">
    <property type="entry name" value="His-Me_finger_sf"/>
</dbReference>
<proteinExistence type="predicted"/>
<evidence type="ECO:0000313" key="2">
    <source>
        <dbReference type="EMBL" id="SDJ39010.1"/>
    </source>
</evidence>
<evidence type="ECO:0000259" key="1">
    <source>
        <dbReference type="Pfam" id="PF05551"/>
    </source>
</evidence>
<dbReference type="SUPFAM" id="SSF54060">
    <property type="entry name" value="His-Me finger endonucleases"/>
    <property type="match status" value="1"/>
</dbReference>
<organism evidence="2 3">
    <name type="scientific">Lutimaribacter saemankumensis</name>
    <dbReference type="NCBI Taxonomy" id="490829"/>
    <lineage>
        <taxon>Bacteria</taxon>
        <taxon>Pseudomonadati</taxon>
        <taxon>Pseudomonadota</taxon>
        <taxon>Alphaproteobacteria</taxon>
        <taxon>Rhodobacterales</taxon>
        <taxon>Roseobacteraceae</taxon>
        <taxon>Lutimaribacter</taxon>
    </lineage>
</organism>